<dbReference type="InterPro" id="IPR019974">
    <property type="entry name" value="XPG_CS"/>
</dbReference>
<dbReference type="GO" id="GO:0000287">
    <property type="term" value="F:magnesium ion binding"/>
    <property type="evidence" value="ECO:0007669"/>
    <property type="project" value="UniProtKB-UniRule"/>
</dbReference>
<keyword evidence="5 15" id="KW-0479">Metal-binding</keyword>
<evidence type="ECO:0000259" key="17">
    <source>
        <dbReference type="SMART" id="SM00485"/>
    </source>
</evidence>
<dbReference type="GO" id="GO:0017108">
    <property type="term" value="F:5'-flap endonuclease activity"/>
    <property type="evidence" value="ECO:0007669"/>
    <property type="project" value="UniProtKB-UniRule"/>
</dbReference>
<dbReference type="EMBL" id="KL367566">
    <property type="protein sequence ID" value="KFD63775.1"/>
    <property type="molecule type" value="Genomic_DNA"/>
</dbReference>
<evidence type="ECO:0000256" key="7">
    <source>
        <dbReference type="ARBA" id="ARBA00022763"/>
    </source>
</evidence>
<dbReference type="PROSITE" id="PS00842">
    <property type="entry name" value="XPG_2"/>
    <property type="match status" value="1"/>
</dbReference>
<dbReference type="GO" id="GO:0006284">
    <property type="term" value="P:base-excision repair"/>
    <property type="evidence" value="ECO:0007669"/>
    <property type="project" value="UniProtKB-UniRule"/>
</dbReference>
<evidence type="ECO:0000256" key="2">
    <source>
        <dbReference type="ARBA" id="ARBA00022553"/>
    </source>
</evidence>
<evidence type="ECO:0000256" key="9">
    <source>
        <dbReference type="ARBA" id="ARBA00022839"/>
    </source>
</evidence>
<organism evidence="18">
    <name type="scientific">Trichuris suis</name>
    <name type="common">pig whipworm</name>
    <dbReference type="NCBI Taxonomy" id="68888"/>
    <lineage>
        <taxon>Eukaryota</taxon>
        <taxon>Metazoa</taxon>
        <taxon>Ecdysozoa</taxon>
        <taxon>Nematoda</taxon>
        <taxon>Enoplea</taxon>
        <taxon>Dorylaimia</taxon>
        <taxon>Trichinellida</taxon>
        <taxon>Trichuridae</taxon>
        <taxon>Trichuris</taxon>
    </lineage>
</organism>
<dbReference type="PROSITE" id="PS00841">
    <property type="entry name" value="XPG_1"/>
    <property type="match status" value="1"/>
</dbReference>
<keyword evidence="12 15" id="KW-0234">DNA repair</keyword>
<evidence type="ECO:0000256" key="8">
    <source>
        <dbReference type="ARBA" id="ARBA00022801"/>
    </source>
</evidence>
<reference evidence="18" key="1">
    <citation type="journal article" date="2014" name="Nat. Genet.">
        <title>Genome and transcriptome of the porcine whipworm Trichuris suis.</title>
        <authorList>
            <person name="Jex A.R."/>
            <person name="Nejsum P."/>
            <person name="Schwarz E.M."/>
            <person name="Hu L."/>
            <person name="Young N.D."/>
            <person name="Hall R.S."/>
            <person name="Korhonen P.K."/>
            <person name="Liao S."/>
            <person name="Thamsborg S."/>
            <person name="Xia J."/>
            <person name="Xu P."/>
            <person name="Wang S."/>
            <person name="Scheerlinck J.P."/>
            <person name="Hofmann A."/>
            <person name="Sternberg P.W."/>
            <person name="Wang J."/>
            <person name="Gasser R.B."/>
        </authorList>
    </citation>
    <scope>NUCLEOTIDE SEQUENCE [LARGE SCALE GENOMIC DNA]</scope>
    <source>
        <strain evidence="18">DCEP-RM93F</strain>
    </source>
</reference>
<dbReference type="InterPro" id="IPR008918">
    <property type="entry name" value="HhH2"/>
</dbReference>
<dbReference type="SMART" id="SM00279">
    <property type="entry name" value="HhH2"/>
    <property type="match status" value="1"/>
</dbReference>
<evidence type="ECO:0000256" key="15">
    <source>
        <dbReference type="HAMAP-Rule" id="MF_03140"/>
    </source>
</evidence>
<dbReference type="AlphaFoldDB" id="A0A085N2S9"/>
<evidence type="ECO:0000313" key="18">
    <source>
        <dbReference type="EMBL" id="KFD63775.1"/>
    </source>
</evidence>
<keyword evidence="4 15" id="KW-0540">Nuclease</keyword>
<keyword evidence="10 15" id="KW-0460">Magnesium</keyword>
<keyword evidence="6 15" id="KW-0255">Endonuclease</keyword>
<feature type="domain" description="XPG N-terminal" evidence="17">
    <location>
        <begin position="1"/>
        <end position="107"/>
    </location>
</feature>
<dbReference type="PANTHER" id="PTHR11081:SF9">
    <property type="entry name" value="FLAP ENDONUCLEASE 1"/>
    <property type="match status" value="1"/>
</dbReference>
<keyword evidence="9 15" id="KW-0269">Exonuclease</keyword>
<evidence type="ECO:0000259" key="16">
    <source>
        <dbReference type="SMART" id="SM00484"/>
    </source>
</evidence>
<dbReference type="SUPFAM" id="SSF47807">
    <property type="entry name" value="5' to 3' exonuclease, C-terminal subdomain"/>
    <property type="match status" value="1"/>
</dbReference>
<dbReference type="GO" id="GO:0005730">
    <property type="term" value="C:nucleolus"/>
    <property type="evidence" value="ECO:0007669"/>
    <property type="project" value="UniProtKB-SubCell"/>
</dbReference>
<accession>A0A085N2S9</accession>
<name>A0A085N2S9_9BILA</name>
<evidence type="ECO:0000256" key="10">
    <source>
        <dbReference type="ARBA" id="ARBA00022842"/>
    </source>
</evidence>
<evidence type="ECO:0000256" key="1">
    <source>
        <dbReference type="ARBA" id="ARBA00004173"/>
    </source>
</evidence>
<dbReference type="SMART" id="SM00485">
    <property type="entry name" value="XPGN"/>
    <property type="match status" value="1"/>
</dbReference>
<feature type="domain" description="XPG-I" evidence="16">
    <location>
        <begin position="146"/>
        <end position="218"/>
    </location>
</feature>
<keyword evidence="13 15" id="KW-0539">Nucleus</keyword>
<dbReference type="Proteomes" id="UP000030758">
    <property type="component" value="Unassembled WGS sequence"/>
</dbReference>
<dbReference type="Gene3D" id="1.10.150.20">
    <property type="entry name" value="5' to 3' exonuclease, C-terminal subdomain"/>
    <property type="match status" value="1"/>
</dbReference>
<gene>
    <name evidence="18" type="ORF">M514_02803</name>
</gene>
<evidence type="ECO:0000256" key="12">
    <source>
        <dbReference type="ARBA" id="ARBA00023204"/>
    </source>
</evidence>
<dbReference type="SUPFAM" id="SSF88723">
    <property type="entry name" value="PIN domain-like"/>
    <property type="match status" value="1"/>
</dbReference>
<dbReference type="PRINTS" id="PR00853">
    <property type="entry name" value="XPGRADSUPER"/>
</dbReference>
<dbReference type="GO" id="GO:0003677">
    <property type="term" value="F:DNA binding"/>
    <property type="evidence" value="ECO:0007669"/>
    <property type="project" value="UniProtKB-UniRule"/>
</dbReference>
<keyword evidence="3 15" id="KW-0235">DNA replication</keyword>
<dbReference type="GO" id="GO:0043137">
    <property type="term" value="P:DNA replication, removal of RNA primer"/>
    <property type="evidence" value="ECO:0007669"/>
    <property type="project" value="UniProtKB-UniRule"/>
</dbReference>
<dbReference type="SMART" id="SM00484">
    <property type="entry name" value="XPGI"/>
    <property type="match status" value="1"/>
</dbReference>
<dbReference type="InterPro" id="IPR029060">
    <property type="entry name" value="PIN-like_dom_sf"/>
</dbReference>
<evidence type="ECO:0000256" key="3">
    <source>
        <dbReference type="ARBA" id="ARBA00022705"/>
    </source>
</evidence>
<evidence type="ECO:0000256" key="5">
    <source>
        <dbReference type="ARBA" id="ARBA00022723"/>
    </source>
</evidence>
<dbReference type="Gene3D" id="3.40.50.1010">
    <property type="entry name" value="5'-nuclease"/>
    <property type="match status" value="1"/>
</dbReference>
<dbReference type="GO" id="GO:0008409">
    <property type="term" value="F:5'-3' exonuclease activity"/>
    <property type="evidence" value="ECO:0007669"/>
    <property type="project" value="UniProtKB-UniRule"/>
</dbReference>
<dbReference type="HAMAP" id="MF_00614">
    <property type="entry name" value="Fen"/>
    <property type="match status" value="1"/>
</dbReference>
<dbReference type="InterPro" id="IPR023426">
    <property type="entry name" value="Flap_endonuc"/>
</dbReference>
<dbReference type="CDD" id="cd09867">
    <property type="entry name" value="PIN_FEN1"/>
    <property type="match status" value="1"/>
</dbReference>
<dbReference type="Pfam" id="PF00867">
    <property type="entry name" value="XPG_I"/>
    <property type="match status" value="1"/>
</dbReference>
<dbReference type="FunFam" id="3.40.50.1010:FF:000003">
    <property type="entry name" value="Flap endonuclease 1"/>
    <property type="match status" value="1"/>
</dbReference>
<protein>
    <recommendedName>
        <fullName evidence="15">Flap endonuclease 1</fullName>
        <shortName evidence="15">FEN-1</shortName>
        <ecNumber evidence="15">3.1.-.-</ecNumber>
    </recommendedName>
    <alternativeName>
        <fullName evidence="15">Flap structure-specific endonuclease 1</fullName>
    </alternativeName>
</protein>
<keyword evidence="7 15" id="KW-0227">DNA damage</keyword>
<evidence type="ECO:0000256" key="14">
    <source>
        <dbReference type="ARBA" id="ARBA00034726"/>
    </source>
</evidence>
<comment type="subcellular location">
    <subcellularLocation>
        <location evidence="1 15">Mitochondrion</location>
    </subcellularLocation>
    <subcellularLocation>
        <location evidence="15">Nucleus</location>
        <location evidence="15">Nucleolus</location>
    </subcellularLocation>
    <subcellularLocation>
        <location evidence="15">Nucleus</location>
        <location evidence="15">Nucleoplasm</location>
    </subcellularLocation>
    <text evidence="15">Resides mostly in the nucleoli and relocalizes to the nucleoplasm upon DNA damage.</text>
</comment>
<keyword evidence="8 15" id="KW-0378">Hydrolase</keyword>
<dbReference type="Pfam" id="PF00752">
    <property type="entry name" value="XPG_N"/>
    <property type="match status" value="1"/>
</dbReference>
<keyword evidence="2 15" id="KW-0597">Phosphoprotein</keyword>
<dbReference type="InterPro" id="IPR006084">
    <property type="entry name" value="XPG/Rad2"/>
</dbReference>
<dbReference type="PANTHER" id="PTHR11081">
    <property type="entry name" value="FLAP ENDONUCLEASE FAMILY MEMBER"/>
    <property type="match status" value="1"/>
</dbReference>
<evidence type="ECO:0000256" key="4">
    <source>
        <dbReference type="ARBA" id="ARBA00022722"/>
    </source>
</evidence>
<comment type="similarity">
    <text evidence="14 15">Belongs to the XPG/RAD2 endonuclease family. FEN1 subfamily.</text>
</comment>
<dbReference type="InterPro" id="IPR006086">
    <property type="entry name" value="XPG-I_dom"/>
</dbReference>
<dbReference type="GO" id="GO:0005739">
    <property type="term" value="C:mitochondrion"/>
    <property type="evidence" value="ECO:0007669"/>
    <property type="project" value="UniProtKB-SubCell"/>
</dbReference>
<dbReference type="InterPro" id="IPR036279">
    <property type="entry name" value="5-3_exonuclease_C_sf"/>
</dbReference>
<dbReference type="EC" id="3.1.-.-" evidence="15"/>
<sequence>MGIKNLTKVIADLAPQAIKEKPLNAYFGRAVAVDASMSMYQFLIAVRQEGSQLSTESGEVTSHLMGMFYRTIRMITNGIKPIYVFDGKPPVLKSDELGKRKVRRTDAKDKHVEAFEIGDTEAIDKYSRRLVHVTKEQTEECKKVLQLMGVPYIDAPGEAEAQCAAMVKAKLVFAAATDDMDTLTFGSDIVLRHVSFSEAKKMPIKEIHLSAVLQGLEFTHEEFVDLCILLGCDYCESIKGIGMARAVDLVKKYRNLEEIIAHIDKTKYQIPEDWPFQAVRKLFLEPDVSDCSNLQVSFQPVSQSSLIAFKDQLDRSRRRRPGQLFVEREKFRVIIRHCLNFNYHVSYSEDRVRSGAAKLRNARRVSTQTRIDSFFKVKKRRKRILKRILQRKRRKQCLEVKSEVKLLRSVPNVQVQLNFLAA</sequence>
<proteinExistence type="inferred from homology"/>
<dbReference type="FunFam" id="1.10.150.20:FF:000009">
    <property type="entry name" value="Flap endonuclease 1"/>
    <property type="match status" value="1"/>
</dbReference>
<evidence type="ECO:0000256" key="11">
    <source>
        <dbReference type="ARBA" id="ARBA00023128"/>
    </source>
</evidence>
<evidence type="ECO:0000256" key="6">
    <source>
        <dbReference type="ARBA" id="ARBA00022759"/>
    </source>
</evidence>
<dbReference type="GO" id="GO:0005654">
    <property type="term" value="C:nucleoplasm"/>
    <property type="evidence" value="ECO:0007669"/>
    <property type="project" value="UniProtKB-SubCell"/>
</dbReference>
<comment type="cofactor">
    <cofactor evidence="15">
        <name>Mg(2+)</name>
        <dbReference type="ChEBI" id="CHEBI:18420"/>
    </cofactor>
    <text evidence="15">Binds 2 magnesium ions per subunit. They probably participate in the reaction catalyzed by the enzyme. May bind an additional third magnesium ion after substrate binding.</text>
</comment>
<keyword evidence="11 15" id="KW-0496">Mitochondrion</keyword>
<dbReference type="CDD" id="cd09907">
    <property type="entry name" value="H3TH_FEN1-Euk"/>
    <property type="match status" value="1"/>
</dbReference>
<comment type="function">
    <text evidence="15">Structure-specific nuclease with 5'-flap endonuclease and 5'-3' exonuclease activities involved in DNA replication and repair. During DNA replication, cleaves the 5'-overhanging flap structure that is generated by displacement synthesis when DNA polymerase encounters the 5'-end of a downstream Okazaki fragment. It enters the flap from the 5'-end and then tracks to cleave the flap base, leaving a nick for ligation. Also involved in the long patch base excision repair (LP-BER) pathway, by cleaving within the apurinic/apyrimidinic (AP) site-terminated flap. Acts as a genome stabilization factor that prevents flaps from equilibrating into structures that lead to duplications and deletions. Also possesses 5'-3' exonuclease activity on nicked or gapped double-stranded DNA, and exhibits RNase H activity. Also involved in replication and repair of rDNA and in repairing mitochondrial DNA.</text>
</comment>
<dbReference type="InterPro" id="IPR006085">
    <property type="entry name" value="XPG_DNA_repair_N"/>
</dbReference>
<evidence type="ECO:0000256" key="13">
    <source>
        <dbReference type="ARBA" id="ARBA00023242"/>
    </source>
</evidence>